<keyword evidence="2" id="KW-0808">Transferase</keyword>
<dbReference type="CDD" id="cd16495">
    <property type="entry name" value="RING_CH-C4HC3_MARCH"/>
    <property type="match status" value="1"/>
</dbReference>
<keyword evidence="13" id="KW-1185">Reference proteome</keyword>
<dbReference type="GO" id="GO:0008270">
    <property type="term" value="F:zinc ion binding"/>
    <property type="evidence" value="ECO:0007669"/>
    <property type="project" value="UniProtKB-KW"/>
</dbReference>
<evidence type="ECO:0000256" key="10">
    <source>
        <dbReference type="SAM" id="Phobius"/>
    </source>
</evidence>
<feature type="transmembrane region" description="Helical" evidence="10">
    <location>
        <begin position="168"/>
        <end position="193"/>
    </location>
</feature>
<protein>
    <recommendedName>
        <fullName evidence="11">RING-CH-type domain-containing protein</fullName>
    </recommendedName>
</protein>
<name>A0A8S1XP80_PAROT</name>
<dbReference type="EMBL" id="CAJJDP010000128">
    <property type="protein sequence ID" value="CAD8202817.1"/>
    <property type="molecule type" value="Genomic_DNA"/>
</dbReference>
<keyword evidence="9 10" id="KW-0472">Membrane</keyword>
<dbReference type="PANTHER" id="PTHR46065:SF3">
    <property type="entry name" value="FI20425P1"/>
    <property type="match status" value="1"/>
</dbReference>
<sequence length="286" mass="33447">MFISETLTINQSPQHQLQTIEQSQQRIHPFENIQFGQMSKSTKNIPELKMRKVYLMKDKVRKKYVWLEMKINQYREKDSIIHDETKFCRICLCDDGSSDLIRPCKCKGSLQFIHENCLKLWVLEKQGIEKVYQNDIDCEVCHSKFLMETKFSNQRQLRMLRSAPRARICCWTIEIIMSLGILGTIIALIYQIVNGIIEPLILAGTTIFVILLILILSLIYVSCVDQVSIEVLDPWRFIDVQMESDSKSISILELENPIKQTIQIINNNDDRNNMRYSTINVIQIQN</sequence>
<evidence type="ECO:0000256" key="6">
    <source>
        <dbReference type="ARBA" id="ARBA00022786"/>
    </source>
</evidence>
<keyword evidence="6" id="KW-0833">Ubl conjugation pathway</keyword>
<dbReference type="GO" id="GO:0016740">
    <property type="term" value="F:transferase activity"/>
    <property type="evidence" value="ECO:0007669"/>
    <property type="project" value="UniProtKB-KW"/>
</dbReference>
<gene>
    <name evidence="12" type="ORF">POCTA_138.1.T1280099</name>
</gene>
<evidence type="ECO:0000256" key="5">
    <source>
        <dbReference type="ARBA" id="ARBA00022771"/>
    </source>
</evidence>
<evidence type="ECO:0000256" key="3">
    <source>
        <dbReference type="ARBA" id="ARBA00022692"/>
    </source>
</evidence>
<dbReference type="PANTHER" id="PTHR46065">
    <property type="entry name" value="E3 UBIQUITIN-PROTEIN LIGASE MARCH 2/3 FAMILY MEMBER"/>
    <property type="match status" value="1"/>
</dbReference>
<accession>A0A8S1XP80</accession>
<reference evidence="12" key="1">
    <citation type="submission" date="2021-01" db="EMBL/GenBank/DDBJ databases">
        <authorList>
            <consortium name="Genoscope - CEA"/>
            <person name="William W."/>
        </authorList>
    </citation>
    <scope>NUCLEOTIDE SEQUENCE</scope>
</reference>
<evidence type="ECO:0000259" key="11">
    <source>
        <dbReference type="PROSITE" id="PS51292"/>
    </source>
</evidence>
<dbReference type="Pfam" id="PF12906">
    <property type="entry name" value="RINGv"/>
    <property type="match status" value="1"/>
</dbReference>
<dbReference type="PROSITE" id="PS51292">
    <property type="entry name" value="ZF_RING_CH"/>
    <property type="match status" value="1"/>
</dbReference>
<evidence type="ECO:0000256" key="4">
    <source>
        <dbReference type="ARBA" id="ARBA00022723"/>
    </source>
</evidence>
<evidence type="ECO:0000256" key="7">
    <source>
        <dbReference type="ARBA" id="ARBA00022833"/>
    </source>
</evidence>
<comment type="subcellular location">
    <subcellularLocation>
        <location evidence="1">Membrane</location>
    </subcellularLocation>
</comment>
<dbReference type="InterPro" id="IPR011016">
    <property type="entry name" value="Znf_RING-CH"/>
</dbReference>
<keyword evidence="3 10" id="KW-0812">Transmembrane</keyword>
<dbReference type="OMA" id="QFIHENC"/>
<feature type="domain" description="RING-CH-type" evidence="11">
    <location>
        <begin position="80"/>
        <end position="148"/>
    </location>
</feature>
<dbReference type="Proteomes" id="UP000683925">
    <property type="component" value="Unassembled WGS sequence"/>
</dbReference>
<dbReference type="GO" id="GO:0016020">
    <property type="term" value="C:membrane"/>
    <property type="evidence" value="ECO:0007669"/>
    <property type="project" value="UniProtKB-SubCell"/>
</dbReference>
<keyword evidence="8 10" id="KW-1133">Transmembrane helix</keyword>
<evidence type="ECO:0000256" key="2">
    <source>
        <dbReference type="ARBA" id="ARBA00022679"/>
    </source>
</evidence>
<evidence type="ECO:0000256" key="8">
    <source>
        <dbReference type="ARBA" id="ARBA00022989"/>
    </source>
</evidence>
<dbReference type="OrthoDB" id="305026at2759"/>
<evidence type="ECO:0000256" key="1">
    <source>
        <dbReference type="ARBA" id="ARBA00004370"/>
    </source>
</evidence>
<proteinExistence type="predicted"/>
<evidence type="ECO:0000313" key="13">
    <source>
        <dbReference type="Proteomes" id="UP000683925"/>
    </source>
</evidence>
<keyword evidence="7" id="KW-0862">Zinc</keyword>
<evidence type="ECO:0000256" key="9">
    <source>
        <dbReference type="ARBA" id="ARBA00023136"/>
    </source>
</evidence>
<comment type="caution">
    <text evidence="12">The sequence shown here is derived from an EMBL/GenBank/DDBJ whole genome shotgun (WGS) entry which is preliminary data.</text>
</comment>
<dbReference type="SMART" id="SM00744">
    <property type="entry name" value="RINGv"/>
    <property type="match status" value="1"/>
</dbReference>
<feature type="transmembrane region" description="Helical" evidence="10">
    <location>
        <begin position="199"/>
        <end position="221"/>
    </location>
</feature>
<organism evidence="12 13">
    <name type="scientific">Paramecium octaurelia</name>
    <dbReference type="NCBI Taxonomy" id="43137"/>
    <lineage>
        <taxon>Eukaryota</taxon>
        <taxon>Sar</taxon>
        <taxon>Alveolata</taxon>
        <taxon>Ciliophora</taxon>
        <taxon>Intramacronucleata</taxon>
        <taxon>Oligohymenophorea</taxon>
        <taxon>Peniculida</taxon>
        <taxon>Parameciidae</taxon>
        <taxon>Paramecium</taxon>
    </lineage>
</organism>
<dbReference type="AlphaFoldDB" id="A0A8S1XP80"/>
<keyword evidence="4" id="KW-0479">Metal-binding</keyword>
<evidence type="ECO:0000313" key="12">
    <source>
        <dbReference type="EMBL" id="CAD8202817.1"/>
    </source>
</evidence>
<keyword evidence="5" id="KW-0863">Zinc-finger</keyword>